<sequence length="240" mass="25394">MPYVDLSELARQRGGSQPLRGYLVKPDGDGPWPGVVVVHEAWGVDDVMRRQAERLAGAGNLALLVDLYSQGGAARCLVGTFRSVLTGSGRAFRDIEVARQWLGQSSDCTGKTGIIGFCMGGAFALLTAKSGFDASSVNYGVLPRDLDSALDGACPIVASYGGKDRPFRSAPAKLEAALTKAGVPHDVKMYPSAGHSFLNDAETGPGFLRPLMRVAGIGPEPTAAADAWQRIDDFFAEHLK</sequence>
<proteinExistence type="predicted"/>
<dbReference type="InterPro" id="IPR051049">
    <property type="entry name" value="Dienelactone_hydrolase-like"/>
</dbReference>
<accession>A0A4R2IVR6</accession>
<dbReference type="RefSeq" id="WP_132125013.1">
    <property type="nucleotide sequence ID" value="NZ_SLWS01000014.1"/>
</dbReference>
<evidence type="ECO:0000313" key="3">
    <source>
        <dbReference type="Proteomes" id="UP000295680"/>
    </source>
</evidence>
<dbReference type="Pfam" id="PF01738">
    <property type="entry name" value="DLH"/>
    <property type="match status" value="1"/>
</dbReference>
<comment type="caution">
    <text evidence="2">The sequence shown here is derived from an EMBL/GenBank/DDBJ whole genome shotgun (WGS) entry which is preliminary data.</text>
</comment>
<dbReference type="InterPro" id="IPR029058">
    <property type="entry name" value="AB_hydrolase_fold"/>
</dbReference>
<dbReference type="Proteomes" id="UP000295680">
    <property type="component" value="Unassembled WGS sequence"/>
</dbReference>
<name>A0A4R2IVR6_9PSEU</name>
<keyword evidence="3" id="KW-1185">Reference proteome</keyword>
<dbReference type="AlphaFoldDB" id="A0A4R2IVR6"/>
<organism evidence="2 3">
    <name type="scientific">Actinocrispum wychmicini</name>
    <dbReference type="NCBI Taxonomy" id="1213861"/>
    <lineage>
        <taxon>Bacteria</taxon>
        <taxon>Bacillati</taxon>
        <taxon>Actinomycetota</taxon>
        <taxon>Actinomycetes</taxon>
        <taxon>Pseudonocardiales</taxon>
        <taxon>Pseudonocardiaceae</taxon>
        <taxon>Actinocrispum</taxon>
    </lineage>
</organism>
<dbReference type="InterPro" id="IPR002925">
    <property type="entry name" value="Dienelactn_hydro"/>
</dbReference>
<dbReference type="PANTHER" id="PTHR46623">
    <property type="entry name" value="CARBOXYMETHYLENEBUTENOLIDASE-RELATED"/>
    <property type="match status" value="1"/>
</dbReference>
<dbReference type="GO" id="GO:0016787">
    <property type="term" value="F:hydrolase activity"/>
    <property type="evidence" value="ECO:0007669"/>
    <property type="project" value="InterPro"/>
</dbReference>
<evidence type="ECO:0000313" key="2">
    <source>
        <dbReference type="EMBL" id="TCO49773.1"/>
    </source>
</evidence>
<reference evidence="2 3" key="1">
    <citation type="submission" date="2019-03" db="EMBL/GenBank/DDBJ databases">
        <title>Genomic Encyclopedia of Type Strains, Phase IV (KMG-IV): sequencing the most valuable type-strain genomes for metagenomic binning, comparative biology and taxonomic classification.</title>
        <authorList>
            <person name="Goeker M."/>
        </authorList>
    </citation>
    <scope>NUCLEOTIDE SEQUENCE [LARGE SCALE GENOMIC DNA]</scope>
    <source>
        <strain evidence="2 3">DSM 45934</strain>
    </source>
</reference>
<dbReference type="EMBL" id="SLWS01000014">
    <property type="protein sequence ID" value="TCO49773.1"/>
    <property type="molecule type" value="Genomic_DNA"/>
</dbReference>
<dbReference type="OrthoDB" id="3208682at2"/>
<evidence type="ECO:0000259" key="1">
    <source>
        <dbReference type="Pfam" id="PF01738"/>
    </source>
</evidence>
<protein>
    <submittedName>
        <fullName evidence="2">Carboxymethylenebutenolidase</fullName>
    </submittedName>
</protein>
<dbReference type="SUPFAM" id="SSF53474">
    <property type="entry name" value="alpha/beta-Hydrolases"/>
    <property type="match status" value="1"/>
</dbReference>
<dbReference type="PANTHER" id="PTHR46623:SF6">
    <property type="entry name" value="ALPHA_BETA-HYDROLASES SUPERFAMILY PROTEIN"/>
    <property type="match status" value="1"/>
</dbReference>
<feature type="domain" description="Dienelactone hydrolase" evidence="1">
    <location>
        <begin position="19"/>
        <end position="238"/>
    </location>
</feature>
<gene>
    <name evidence="2" type="ORF">EV192_114143</name>
</gene>
<dbReference type="Gene3D" id="3.40.50.1820">
    <property type="entry name" value="alpha/beta hydrolase"/>
    <property type="match status" value="1"/>
</dbReference>